<sequence>MKRNHLIHKTYLFIILLSFFNLSCTSQHENQSSSYPAVSEPTGNDLGKRNAMLWEHEDWDLNNPSWKDNPFDLVATVSFEHQNSNASHTTEMFYRGDNTWGFRFTGTHLGQWNFTTISNDPDLNGYYGSIIVRHNSNPNLAGFMTNIGNKFALQTTDTETLRPYLFNAYMNQQSFEESGFVGNWTDTQDTSIYLQDAKEHGFDTILFAINNSWFEFGSSGWDEHNSVNPDIETFEILENLIINTHRQGGRVHLWAWGDEERRWTPIGVGCNRLTRFLESCDGGINGEADRRLQRYIAARLGPLPGWTMNYGFDLQEWVSEEQTGRWADYLREHMGWPHLLWARGRFNSNLSVASYSGMGHTYEDAVSNLEADPTRPHIFEERDLYLREDFHTMDWTRQHLWRYTLAGGHGGFWGVGLDDDAKPYPNPEQLRTHQQFWLEEKRFLFAMRPANSLVTTGDGYVLKIPSNANYVVYQEDTDVIRVDLSEMQGEQLAIAVNTKNEYDEIDLGILEPGQQTLELPEVSDWAIAVGKFNQ</sequence>
<dbReference type="OrthoDB" id="127163at2"/>
<dbReference type="Gene3D" id="2.60.40.10">
    <property type="entry name" value="Immunoglobulins"/>
    <property type="match status" value="1"/>
</dbReference>
<feature type="signal peptide" evidence="1">
    <location>
        <begin position="1"/>
        <end position="23"/>
    </location>
</feature>
<reference evidence="3 4" key="1">
    <citation type="journal article" date="2016" name="Biochim. Biophys. Acta">
        <title>Characterization of red-shifted phycobilisomes isolated from the chlorophyll f-containing cyanobacterium Halomicronema hongdechloris.</title>
        <authorList>
            <person name="Li Y."/>
            <person name="Lin Y."/>
            <person name="Garvey C.J."/>
            <person name="Birch D."/>
            <person name="Corkery R.W."/>
            <person name="Loughlin P.C."/>
            <person name="Scheer H."/>
            <person name="Willows R.D."/>
            <person name="Chen M."/>
        </authorList>
    </citation>
    <scope>NUCLEOTIDE SEQUENCE [LARGE SCALE GENOMIC DNA]</scope>
    <source>
        <strain evidence="3 4">C2206</strain>
    </source>
</reference>
<accession>A0A1Z3HSB3</accession>
<evidence type="ECO:0000313" key="4">
    <source>
        <dbReference type="Proteomes" id="UP000191901"/>
    </source>
</evidence>
<organism evidence="3 4">
    <name type="scientific">Halomicronema hongdechloris C2206</name>
    <dbReference type="NCBI Taxonomy" id="1641165"/>
    <lineage>
        <taxon>Bacteria</taxon>
        <taxon>Bacillati</taxon>
        <taxon>Cyanobacteriota</taxon>
        <taxon>Cyanophyceae</taxon>
        <taxon>Nodosilineales</taxon>
        <taxon>Nodosilineaceae</taxon>
        <taxon>Halomicronema</taxon>
    </lineage>
</organism>
<evidence type="ECO:0000313" key="3">
    <source>
        <dbReference type="EMBL" id="ASC73189.1"/>
    </source>
</evidence>
<evidence type="ECO:0000259" key="2">
    <source>
        <dbReference type="Pfam" id="PF16586"/>
    </source>
</evidence>
<feature type="domain" description="DUF5060" evidence="2">
    <location>
        <begin position="53"/>
        <end position="119"/>
    </location>
</feature>
<name>A0A1Z3HSB3_9CYAN</name>
<feature type="chain" id="PRO_5012554613" description="DUF5060 domain-containing protein" evidence="1">
    <location>
        <begin position="24"/>
        <end position="534"/>
    </location>
</feature>
<evidence type="ECO:0000256" key="1">
    <source>
        <dbReference type="SAM" id="SignalP"/>
    </source>
</evidence>
<proteinExistence type="predicted"/>
<dbReference type="InterPro" id="IPR032260">
    <property type="entry name" value="DUF5060"/>
</dbReference>
<dbReference type="KEGG" id="hhg:XM38_041510"/>
<dbReference type="InterPro" id="IPR013783">
    <property type="entry name" value="Ig-like_fold"/>
</dbReference>
<dbReference type="EMBL" id="CP021983">
    <property type="protein sequence ID" value="ASC73189.1"/>
    <property type="molecule type" value="Genomic_DNA"/>
</dbReference>
<keyword evidence="1" id="KW-0732">Signal</keyword>
<dbReference type="Pfam" id="PF16586">
    <property type="entry name" value="DUF5060"/>
    <property type="match status" value="1"/>
</dbReference>
<dbReference type="Proteomes" id="UP000191901">
    <property type="component" value="Chromosome"/>
</dbReference>
<protein>
    <recommendedName>
        <fullName evidence="2">DUF5060 domain-containing protein</fullName>
    </recommendedName>
</protein>
<dbReference type="AlphaFoldDB" id="A0A1Z3HSB3"/>
<gene>
    <name evidence="3" type="ORF">XM38_041510</name>
</gene>
<keyword evidence="4" id="KW-1185">Reference proteome</keyword>
<dbReference type="RefSeq" id="WP_080813892.1">
    <property type="nucleotide sequence ID" value="NZ_CP021983.2"/>
</dbReference>